<evidence type="ECO:0000313" key="2">
    <source>
        <dbReference type="EMBL" id="KAK4598233.1"/>
    </source>
</evidence>
<dbReference type="Gene3D" id="3.80.10.10">
    <property type="entry name" value="Ribonuclease Inhibitor"/>
    <property type="match status" value="4"/>
</dbReference>
<reference evidence="2 3" key="1">
    <citation type="journal article" date="2023" name="G3 (Bethesda)">
        <title>A haplotype-resolved chromosome-scale genome for Quercus rubra L. provides insights into the genetics of adaptive traits for red oak species.</title>
        <authorList>
            <person name="Kapoor B."/>
            <person name="Jenkins J."/>
            <person name="Schmutz J."/>
            <person name="Zhebentyayeva T."/>
            <person name="Kuelheim C."/>
            <person name="Coggeshall M."/>
            <person name="Heim C."/>
            <person name="Lasky J.R."/>
            <person name="Leites L."/>
            <person name="Islam-Faridi N."/>
            <person name="Romero-Severson J."/>
            <person name="DeLeo V.L."/>
            <person name="Lucas S.M."/>
            <person name="Lazic D."/>
            <person name="Gailing O."/>
            <person name="Carlson J."/>
            <person name="Staton M."/>
        </authorList>
    </citation>
    <scope>NUCLEOTIDE SEQUENCE [LARGE SCALE GENOMIC DNA]</scope>
    <source>
        <strain evidence="2">Pseudo-F2</strain>
    </source>
</reference>
<dbReference type="FunFam" id="3.80.10.10:FF:001374">
    <property type="entry name" value="RNI-like superfamily protein"/>
    <property type="match status" value="1"/>
</dbReference>
<evidence type="ECO:0000256" key="1">
    <source>
        <dbReference type="SAM" id="Phobius"/>
    </source>
</evidence>
<dbReference type="InterPro" id="IPR052394">
    <property type="entry name" value="LRR-containing"/>
</dbReference>
<proteinExistence type="predicted"/>
<evidence type="ECO:0000313" key="3">
    <source>
        <dbReference type="Proteomes" id="UP001324115"/>
    </source>
</evidence>
<gene>
    <name evidence="2" type="ORF">RGQ29_015635</name>
</gene>
<keyword evidence="3" id="KW-1185">Reference proteome</keyword>
<dbReference type="SUPFAM" id="SSF52047">
    <property type="entry name" value="RNI-like"/>
    <property type="match status" value="2"/>
</dbReference>
<keyword evidence="1" id="KW-0812">Transmembrane</keyword>
<organism evidence="2 3">
    <name type="scientific">Quercus rubra</name>
    <name type="common">Northern red oak</name>
    <name type="synonym">Quercus borealis</name>
    <dbReference type="NCBI Taxonomy" id="3512"/>
    <lineage>
        <taxon>Eukaryota</taxon>
        <taxon>Viridiplantae</taxon>
        <taxon>Streptophyta</taxon>
        <taxon>Embryophyta</taxon>
        <taxon>Tracheophyta</taxon>
        <taxon>Spermatophyta</taxon>
        <taxon>Magnoliopsida</taxon>
        <taxon>eudicotyledons</taxon>
        <taxon>Gunneridae</taxon>
        <taxon>Pentapetalae</taxon>
        <taxon>rosids</taxon>
        <taxon>fabids</taxon>
        <taxon>Fagales</taxon>
        <taxon>Fagaceae</taxon>
        <taxon>Quercus</taxon>
    </lineage>
</organism>
<feature type="transmembrane region" description="Helical" evidence="1">
    <location>
        <begin position="101"/>
        <end position="122"/>
    </location>
</feature>
<keyword evidence="1" id="KW-0472">Membrane</keyword>
<dbReference type="EMBL" id="JAXUIC010000003">
    <property type="protein sequence ID" value="KAK4598233.1"/>
    <property type="molecule type" value="Genomic_DNA"/>
</dbReference>
<accession>A0AAN7FQK2</accession>
<dbReference type="Proteomes" id="UP001324115">
    <property type="component" value="Unassembled WGS sequence"/>
</dbReference>
<dbReference type="InterPro" id="IPR032675">
    <property type="entry name" value="LRR_dom_sf"/>
</dbReference>
<dbReference type="InterPro" id="IPR001611">
    <property type="entry name" value="Leu-rich_rpt"/>
</dbReference>
<dbReference type="AlphaFoldDB" id="A0AAN7FQK2"/>
<feature type="transmembrane region" description="Helical" evidence="1">
    <location>
        <begin position="28"/>
        <end position="48"/>
    </location>
</feature>
<dbReference type="Pfam" id="PF13516">
    <property type="entry name" value="LRR_6"/>
    <property type="match status" value="9"/>
</dbReference>
<keyword evidence="1" id="KW-1133">Transmembrane helix</keyword>
<comment type="caution">
    <text evidence="2">The sequence shown here is derived from an EMBL/GenBank/DDBJ whole genome shotgun (WGS) entry which is preliminary data.</text>
</comment>
<sequence>MSSTSTVSLYSHPQVIKSHSPHSLRSRFLSGSGVLLFAPAAVSVVLVGSGRKCGVRFRGLVVRVAASSMADGRGSRRAASGRRVVYRESQAEPAPSPLKQVASVVAPAGVFLAVTFVLWKLVEKLLIPKPERTASVENKSPPQGMNWSFAVGTNLLPGLKAKIDRESKQKLNEFAKELRTFRSVDMSGRNFGDEGLFFLSESLGYNQTVEEVSFAANGITAEGIKAFDGVLQSNIVLKTLDLSGNPIGDEGIKGAKAIAELLKKNSSLRVLELNNNMIDYSGFTGLAGALLENNTIRNLHLNGNYGGALGANALAKGLEGNKSLRELHLHGNSIGDEGVRALMSGLSMHKGKTTLLDISNNSISARGAFYVAEYVKKSKSLLWLNLYMNDIGDEGAEKIAEALKQNRSITTIDLGGNNIRAKGVTDIAQVLKDNSVITTLELSYNPIGPDGAKALSEVLKFNGNVITLKLGWCQIGAKGAEFIADTLKYNTTISVLDLRANGLKDEGAACLARSLKVVNEALTSLDLGFNEIRDDGAFAIAQALKANEDVAVTSLNLANNFLTKFGQSALTDARDHVYEMSEKEVNVFF</sequence>
<dbReference type="PANTHER" id="PTHR24114:SF2">
    <property type="entry name" value="F-BOX DOMAIN-CONTAINING PROTEIN-RELATED"/>
    <property type="match status" value="1"/>
</dbReference>
<dbReference type="PANTHER" id="PTHR24114">
    <property type="entry name" value="LEUCINE RICH REPEAT FAMILY PROTEIN"/>
    <property type="match status" value="1"/>
</dbReference>
<protein>
    <submittedName>
        <fullName evidence="2">Uncharacterized protein</fullName>
    </submittedName>
</protein>
<name>A0AAN7FQK2_QUERU</name>
<dbReference type="SMART" id="SM00368">
    <property type="entry name" value="LRR_RI"/>
    <property type="match status" value="11"/>
</dbReference>